<dbReference type="CTD" id="78775899"/>
<feature type="region of interest" description="Disordered" evidence="1">
    <location>
        <begin position="174"/>
        <end position="276"/>
    </location>
</feature>
<comment type="caution">
    <text evidence="2">The sequence shown here is derived from an EMBL/GenBank/DDBJ whole genome shotgun (WGS) entry which is preliminary data.</text>
</comment>
<evidence type="ECO:0000313" key="3">
    <source>
        <dbReference type="Proteomes" id="UP000483820"/>
    </source>
</evidence>
<dbReference type="GeneID" id="78775899"/>
<feature type="compositionally biased region" description="Basic and acidic residues" evidence="1">
    <location>
        <begin position="185"/>
        <end position="196"/>
    </location>
</feature>
<dbReference type="Proteomes" id="UP000483820">
    <property type="component" value="Chromosome IV"/>
</dbReference>
<organism evidence="2 3">
    <name type="scientific">Caenorhabditis remanei</name>
    <name type="common">Caenorhabditis vulgaris</name>
    <dbReference type="NCBI Taxonomy" id="31234"/>
    <lineage>
        <taxon>Eukaryota</taxon>
        <taxon>Metazoa</taxon>
        <taxon>Ecdysozoa</taxon>
        <taxon>Nematoda</taxon>
        <taxon>Chromadorea</taxon>
        <taxon>Rhabditida</taxon>
        <taxon>Rhabditina</taxon>
        <taxon>Rhabditomorpha</taxon>
        <taxon>Rhabditoidea</taxon>
        <taxon>Rhabditidae</taxon>
        <taxon>Peloderinae</taxon>
        <taxon>Caenorhabditis</taxon>
    </lineage>
</organism>
<gene>
    <name evidence="2" type="ORF">GCK72_014740</name>
</gene>
<dbReference type="AlphaFoldDB" id="A0A6A5GV94"/>
<feature type="compositionally biased region" description="Basic and acidic residues" evidence="1">
    <location>
        <begin position="217"/>
        <end position="227"/>
    </location>
</feature>
<dbReference type="EMBL" id="WUAV01000004">
    <property type="protein sequence ID" value="KAF1758282.1"/>
    <property type="molecule type" value="Genomic_DNA"/>
</dbReference>
<name>A0A6A5GV94_CAERE</name>
<evidence type="ECO:0000256" key="1">
    <source>
        <dbReference type="SAM" id="MobiDB-lite"/>
    </source>
</evidence>
<feature type="compositionally biased region" description="Basic and acidic residues" evidence="1">
    <location>
        <begin position="266"/>
        <end position="276"/>
    </location>
</feature>
<reference evidence="2 3" key="1">
    <citation type="submission" date="2019-12" db="EMBL/GenBank/DDBJ databases">
        <title>Chromosome-level assembly of the Caenorhabditis remanei genome.</title>
        <authorList>
            <person name="Teterina A.A."/>
            <person name="Willis J.H."/>
            <person name="Phillips P.C."/>
        </authorList>
    </citation>
    <scope>NUCLEOTIDE SEQUENCE [LARGE SCALE GENOMIC DNA]</scope>
    <source>
        <strain evidence="2 3">PX506</strain>
        <tissue evidence="2">Whole organism</tissue>
    </source>
</reference>
<sequence length="276" mass="31440">MLNDSRMRKSPKEIVSDYAIVYGIKSFDPFFCIYSVQSLDFDSMKSTMSIVTNPKDESEYIPKNVLEEVIKISFKAFYSYHTKTQCFDWFTDDYCFTHYPAHLEHGGTAQVEVFFESIRKGVFLSKGKISSITDSTSSTYTQTLVVGEGRIHMLKLNPPTGIIENENVSVMDIEREDSEETNPSPDDRQEIGEQNDRTIGNDFDDVPLQSSENEIGESLRKTPRESPPEEDALVDISMRSESSESSDWNNPENPFLDDDNNSVRVRNTEHSEKSSS</sequence>
<protein>
    <submittedName>
        <fullName evidence="2">Uncharacterized protein</fullName>
    </submittedName>
</protein>
<dbReference type="RefSeq" id="XP_053585209.1">
    <property type="nucleotide sequence ID" value="XM_053730437.1"/>
</dbReference>
<accession>A0A6A5GV94</accession>
<evidence type="ECO:0000313" key="2">
    <source>
        <dbReference type="EMBL" id="KAF1758282.1"/>
    </source>
</evidence>
<proteinExistence type="predicted"/>
<dbReference type="KEGG" id="crq:GCK72_014740"/>